<evidence type="ECO:0000313" key="2">
    <source>
        <dbReference type="Proteomes" id="UP000236726"/>
    </source>
</evidence>
<organism evidence="1 2">
    <name type="scientific">Lachnospira multipara</name>
    <dbReference type="NCBI Taxonomy" id="28051"/>
    <lineage>
        <taxon>Bacteria</taxon>
        <taxon>Bacillati</taxon>
        <taxon>Bacillota</taxon>
        <taxon>Clostridia</taxon>
        <taxon>Lachnospirales</taxon>
        <taxon>Lachnospiraceae</taxon>
        <taxon>Lachnospira</taxon>
    </lineage>
</organism>
<keyword evidence="2" id="KW-1185">Reference proteome</keyword>
<dbReference type="RefSeq" id="WP_103953088.1">
    <property type="nucleotide sequence ID" value="NZ_FNUL01000012.1"/>
</dbReference>
<dbReference type="EMBL" id="FNUL01000012">
    <property type="protein sequence ID" value="SEF89302.1"/>
    <property type="molecule type" value="Genomic_DNA"/>
</dbReference>
<protein>
    <submittedName>
        <fullName evidence="1">Uncharacterized protein</fullName>
    </submittedName>
</protein>
<evidence type="ECO:0000313" key="1">
    <source>
        <dbReference type="EMBL" id="SEF89302.1"/>
    </source>
</evidence>
<dbReference type="Proteomes" id="UP000236726">
    <property type="component" value="Unassembled WGS sequence"/>
</dbReference>
<reference evidence="1 2" key="1">
    <citation type="submission" date="2016-10" db="EMBL/GenBank/DDBJ databases">
        <authorList>
            <person name="de Groot N.N."/>
        </authorList>
    </citation>
    <scope>NUCLEOTIDE SEQUENCE [LARGE SCALE GENOMIC DNA]</scope>
    <source>
        <strain evidence="1 2">D15d</strain>
    </source>
</reference>
<proteinExistence type="predicted"/>
<name>A0A1H5VPS1_9FIRM</name>
<sequence>MIQTTKIAKNLVGVTYNAKEILLRESGKEHFGHEKPVVTVKPTRIVIDMAVAEKFGLTVEII</sequence>
<gene>
    <name evidence="1" type="ORF">SAMN05216537_11222</name>
</gene>
<accession>A0A1H5VPS1</accession>
<dbReference type="AlphaFoldDB" id="A0A1H5VPS1"/>